<dbReference type="RefSeq" id="WP_013719484.1">
    <property type="nucleotide sequence ID" value="NC_015416.1"/>
</dbReference>
<proteinExistence type="predicted"/>
<keyword evidence="3" id="KW-1185">Reference proteome</keyword>
<feature type="domain" description="Glycosyl transferase family 1" evidence="1">
    <location>
        <begin position="203"/>
        <end position="330"/>
    </location>
</feature>
<evidence type="ECO:0000313" key="3">
    <source>
        <dbReference type="Proteomes" id="UP000007807"/>
    </source>
</evidence>
<dbReference type="OrthoDB" id="131038at2157"/>
<dbReference type="InterPro" id="IPR001296">
    <property type="entry name" value="Glyco_trans_1"/>
</dbReference>
<dbReference type="InParanoid" id="F4BW12"/>
<evidence type="ECO:0000259" key="1">
    <source>
        <dbReference type="Pfam" id="PF00534"/>
    </source>
</evidence>
<keyword evidence="2" id="KW-0808">Transferase</keyword>
<dbReference type="Gene3D" id="3.40.50.2000">
    <property type="entry name" value="Glycogen Phosphorylase B"/>
    <property type="match status" value="2"/>
</dbReference>
<dbReference type="PANTHER" id="PTHR12526:SF636">
    <property type="entry name" value="BLL3647 PROTEIN"/>
    <property type="match status" value="1"/>
</dbReference>
<sequence>MRIAYFTPVSPQRTGIADYSERETLPYLSRYADIDVFIDERIKPTNQDLISNFNIHPYTEYDEMKGKYDIALYHMGNSEYHKFIYESLLKYPGITVLHDIYLHGFLWCNSLSKGDRQNYLKEFEYCHGPEGLEVAKKAVETGVYPEFEYPLIKRIVNNSLGIVCHSNFGLKKTLECNSGVFTSKINHPLRIAEEIKIIDRVDTEDLKVKLGIDKKEQVITSFGFINAHKRYPILLSAFKRFLRDYPNSILLLVGEDLMGIDGLITDLGIGKSVKMTGYAPFNRIMDYLAVSDFCVNLRYPTAGETSGSVLRIMAAGKPVIVSNVGWFSEIPDSCCLKVDVDSYEEEILLECMKLLSYDIHLRGALGANAKSYVIKEHDPEKIAREYYMFIRNILNGNEIIIEDVSEKLIELGIRDNDEDIIRKVSEQVHELF</sequence>
<organism evidence="2 3">
    <name type="scientific">Methanothrix soehngenii (strain ATCC 5969 / DSM 3671 / JCM 10134 / NBRC 103675 / OCM 69 / GP-6)</name>
    <name type="common">Methanosaeta concilii</name>
    <dbReference type="NCBI Taxonomy" id="990316"/>
    <lineage>
        <taxon>Archaea</taxon>
        <taxon>Methanobacteriati</taxon>
        <taxon>Methanobacteriota</taxon>
        <taxon>Stenosarchaea group</taxon>
        <taxon>Methanomicrobia</taxon>
        <taxon>Methanotrichales</taxon>
        <taxon>Methanotrichaceae</taxon>
        <taxon>Methanothrix</taxon>
    </lineage>
</organism>
<dbReference type="CDD" id="cd03801">
    <property type="entry name" value="GT4_PimA-like"/>
    <property type="match status" value="1"/>
</dbReference>
<gene>
    <name evidence="2" type="ordered locus">MCON_1850</name>
</gene>
<dbReference type="EMBL" id="CP002565">
    <property type="protein sequence ID" value="AEB68442.1"/>
    <property type="molecule type" value="Genomic_DNA"/>
</dbReference>
<dbReference type="AlphaFoldDB" id="F4BW12"/>
<dbReference type="HOGENOM" id="CLU_043949_0_0_2"/>
<dbReference type="STRING" id="990316.MCON_1850"/>
<reference evidence="2 3" key="1">
    <citation type="journal article" date="2011" name="J. Bacteriol.">
        <title>Complete genome sequence of Methanosaeta concilii, a specialist in aceticlastic methanogenesis.</title>
        <authorList>
            <person name="Barber R.D."/>
            <person name="Zhang L."/>
            <person name="Harnack M."/>
            <person name="Olson M.V."/>
            <person name="Kaul R."/>
            <person name="Ingram-Smith C."/>
            <person name="Smith K.S."/>
        </authorList>
    </citation>
    <scope>NUCLEOTIDE SEQUENCE [LARGE SCALE GENOMIC DNA]</scope>
    <source>
        <strain evidence="3">ATCC 5969 / DSM 3671 / JCM 10134 / NBRC 103675 / OCM 69 / GP-6</strain>
    </source>
</reference>
<dbReference type="KEGG" id="mcj:MCON_1850"/>
<evidence type="ECO:0000313" key="2">
    <source>
        <dbReference type="EMBL" id="AEB68442.1"/>
    </source>
</evidence>
<dbReference type="GO" id="GO:0016757">
    <property type="term" value="F:glycosyltransferase activity"/>
    <property type="evidence" value="ECO:0007669"/>
    <property type="project" value="InterPro"/>
</dbReference>
<dbReference type="GeneID" id="10461378"/>
<protein>
    <submittedName>
        <fullName evidence="2">Glycosyl transferase, group 1 family protein</fullName>
    </submittedName>
</protein>
<dbReference type="SUPFAM" id="SSF53756">
    <property type="entry name" value="UDP-Glycosyltransferase/glycogen phosphorylase"/>
    <property type="match status" value="1"/>
</dbReference>
<name>F4BW12_METSG</name>
<dbReference type="Proteomes" id="UP000007807">
    <property type="component" value="Chromosome"/>
</dbReference>
<accession>F4BW12</accession>
<dbReference type="PANTHER" id="PTHR12526">
    <property type="entry name" value="GLYCOSYLTRANSFERASE"/>
    <property type="match status" value="1"/>
</dbReference>
<dbReference type="Pfam" id="PF00534">
    <property type="entry name" value="Glycos_transf_1"/>
    <property type="match status" value="1"/>
</dbReference>